<gene>
    <name evidence="1" type="ORF">A2480_02810</name>
</gene>
<dbReference type="EMBL" id="MGFG01000019">
    <property type="protein sequence ID" value="OGM01060.1"/>
    <property type="molecule type" value="Genomic_DNA"/>
</dbReference>
<proteinExistence type="predicted"/>
<dbReference type="InterPro" id="IPR033469">
    <property type="entry name" value="CYTH-like_dom_sf"/>
</dbReference>
<dbReference type="SUPFAM" id="SSF55154">
    <property type="entry name" value="CYTH-like phosphatases"/>
    <property type="match status" value="1"/>
</dbReference>
<dbReference type="STRING" id="1802424.A2480_02810"/>
<evidence type="ECO:0008006" key="3">
    <source>
        <dbReference type="Google" id="ProtNLM"/>
    </source>
</evidence>
<dbReference type="Proteomes" id="UP000176988">
    <property type="component" value="Unassembled WGS sequence"/>
</dbReference>
<evidence type="ECO:0000313" key="1">
    <source>
        <dbReference type="EMBL" id="OGM01060.1"/>
    </source>
</evidence>
<name>A0A1F7WE43_9BACT</name>
<accession>A0A1F7WE43</accession>
<dbReference type="Gene3D" id="2.40.320.10">
    <property type="entry name" value="Hypothetical Protein Pfu-838710-001"/>
    <property type="match status" value="1"/>
</dbReference>
<comment type="caution">
    <text evidence="1">The sequence shown here is derived from an EMBL/GenBank/DDBJ whole genome shotgun (WGS) entry which is preliminary data.</text>
</comment>
<protein>
    <recommendedName>
        <fullName evidence="3">CYTH domain-containing protein</fullName>
    </recommendedName>
</protein>
<sequence>MSVFECEVRSFVDGRKFDELLERFNREGEPLGEDFQETHYLSGAHDLRIQRSDREAKLWLKSGELHDTVREEFEVRCRWEDFPRLSELMMTLGHTVEVKWFRERRRFRWHGVKATLDITRGYGRIVELEELVGPDGREVALRKLYGLLNELKVQPTSREEFDRRYTYYREHWQELVSELEMEQAVI</sequence>
<dbReference type="AlphaFoldDB" id="A0A1F7WE43"/>
<evidence type="ECO:0000313" key="2">
    <source>
        <dbReference type="Proteomes" id="UP000176988"/>
    </source>
</evidence>
<organism evidence="1 2">
    <name type="scientific">Candidatus Uhrbacteria bacterium RIFOXYC2_FULL_47_19</name>
    <dbReference type="NCBI Taxonomy" id="1802424"/>
    <lineage>
        <taxon>Bacteria</taxon>
        <taxon>Candidatus Uhriibacteriota</taxon>
    </lineage>
</organism>
<reference evidence="1 2" key="1">
    <citation type="journal article" date="2016" name="Nat. Commun.">
        <title>Thousands of microbial genomes shed light on interconnected biogeochemical processes in an aquifer system.</title>
        <authorList>
            <person name="Anantharaman K."/>
            <person name="Brown C.T."/>
            <person name="Hug L.A."/>
            <person name="Sharon I."/>
            <person name="Castelle C.J."/>
            <person name="Probst A.J."/>
            <person name="Thomas B.C."/>
            <person name="Singh A."/>
            <person name="Wilkins M.J."/>
            <person name="Karaoz U."/>
            <person name="Brodie E.L."/>
            <person name="Williams K.H."/>
            <person name="Hubbard S.S."/>
            <person name="Banfield J.F."/>
        </authorList>
    </citation>
    <scope>NUCLEOTIDE SEQUENCE [LARGE SCALE GENOMIC DNA]</scope>
</reference>